<dbReference type="Proteomes" id="UP001497522">
    <property type="component" value="Chromosome 9"/>
</dbReference>
<name>A0ABP1C2U8_9BRYO</name>
<organism evidence="1 2">
    <name type="scientific">Sphagnum jensenii</name>
    <dbReference type="NCBI Taxonomy" id="128206"/>
    <lineage>
        <taxon>Eukaryota</taxon>
        <taxon>Viridiplantae</taxon>
        <taxon>Streptophyta</taxon>
        <taxon>Embryophyta</taxon>
        <taxon>Bryophyta</taxon>
        <taxon>Sphagnophytina</taxon>
        <taxon>Sphagnopsida</taxon>
        <taxon>Sphagnales</taxon>
        <taxon>Sphagnaceae</taxon>
        <taxon>Sphagnum</taxon>
    </lineage>
</organism>
<proteinExistence type="predicted"/>
<evidence type="ECO:0000313" key="1">
    <source>
        <dbReference type="EMBL" id="CAK9883096.1"/>
    </source>
</evidence>
<gene>
    <name evidence="1" type="ORF">CSSPJE1EN2_LOCUS24347</name>
</gene>
<accession>A0ABP1C2U8</accession>
<sequence length="67" mass="7094">MCQGSCSMGFLLDQKSLKTLGCVMLCKDGDNFGALPLKVAEAWALGKNIPFLTGLYIIKALQGGARS</sequence>
<dbReference type="EMBL" id="OZ023710">
    <property type="protein sequence ID" value="CAK9883096.1"/>
    <property type="molecule type" value="Genomic_DNA"/>
</dbReference>
<keyword evidence="2" id="KW-1185">Reference proteome</keyword>
<evidence type="ECO:0000313" key="2">
    <source>
        <dbReference type="Proteomes" id="UP001497522"/>
    </source>
</evidence>
<protein>
    <submittedName>
        <fullName evidence="1">Uncharacterized protein</fullName>
    </submittedName>
</protein>
<reference evidence="1" key="1">
    <citation type="submission" date="2024-03" db="EMBL/GenBank/DDBJ databases">
        <authorList>
            <consortium name="ELIXIR-Norway"/>
            <consortium name="Elixir Norway"/>
        </authorList>
    </citation>
    <scope>NUCLEOTIDE SEQUENCE</scope>
</reference>